<gene>
    <name evidence="2" type="ORF">DCAF_LOCUS14811</name>
</gene>
<evidence type="ECO:0000256" key="1">
    <source>
        <dbReference type="SAM" id="MobiDB-lite"/>
    </source>
</evidence>
<name>A0AAV1RW27_9ROSI</name>
<evidence type="ECO:0000313" key="2">
    <source>
        <dbReference type="EMBL" id="CAK7339737.1"/>
    </source>
</evidence>
<accession>A0AAV1RW27</accession>
<proteinExistence type="predicted"/>
<organism evidence="2 3">
    <name type="scientific">Dovyalis caffra</name>
    <dbReference type="NCBI Taxonomy" id="77055"/>
    <lineage>
        <taxon>Eukaryota</taxon>
        <taxon>Viridiplantae</taxon>
        <taxon>Streptophyta</taxon>
        <taxon>Embryophyta</taxon>
        <taxon>Tracheophyta</taxon>
        <taxon>Spermatophyta</taxon>
        <taxon>Magnoliopsida</taxon>
        <taxon>eudicotyledons</taxon>
        <taxon>Gunneridae</taxon>
        <taxon>Pentapetalae</taxon>
        <taxon>rosids</taxon>
        <taxon>fabids</taxon>
        <taxon>Malpighiales</taxon>
        <taxon>Salicaceae</taxon>
        <taxon>Flacourtieae</taxon>
        <taxon>Dovyalis</taxon>
    </lineage>
</organism>
<feature type="region of interest" description="Disordered" evidence="1">
    <location>
        <begin position="98"/>
        <end position="118"/>
    </location>
</feature>
<dbReference type="PANTHER" id="PTHR33526">
    <property type="entry name" value="OS07G0123800 PROTEIN"/>
    <property type="match status" value="1"/>
</dbReference>
<sequence>MKGMAEYSDQVYVMSCPTGNLNNLPRSHSVSSTKSNHFDDDYRELLRAASTRSALGRSSNSRINMDVPTRQQQYGAHQQAATKVADDMPRNRSVAIGRIDEETPSDFDEDQDVKVKTDAFPRSRSYAVTKRTPTGGF</sequence>
<dbReference type="Proteomes" id="UP001314170">
    <property type="component" value="Unassembled WGS sequence"/>
</dbReference>
<dbReference type="EMBL" id="CAWUPB010001158">
    <property type="protein sequence ID" value="CAK7339737.1"/>
    <property type="molecule type" value="Genomic_DNA"/>
</dbReference>
<dbReference type="AlphaFoldDB" id="A0AAV1RW27"/>
<evidence type="ECO:0000313" key="3">
    <source>
        <dbReference type="Proteomes" id="UP001314170"/>
    </source>
</evidence>
<comment type="caution">
    <text evidence="2">The sequence shown here is derived from an EMBL/GenBank/DDBJ whole genome shotgun (WGS) entry which is preliminary data.</text>
</comment>
<dbReference type="PANTHER" id="PTHR33526:SF4">
    <property type="entry name" value="OS07G0123800 PROTEIN"/>
    <property type="match status" value="1"/>
</dbReference>
<feature type="compositionally biased region" description="Acidic residues" evidence="1">
    <location>
        <begin position="102"/>
        <end position="111"/>
    </location>
</feature>
<protein>
    <submittedName>
        <fullName evidence="2">Uncharacterized protein</fullName>
    </submittedName>
</protein>
<keyword evidence="3" id="KW-1185">Reference proteome</keyword>
<reference evidence="2 3" key="1">
    <citation type="submission" date="2024-01" db="EMBL/GenBank/DDBJ databases">
        <authorList>
            <person name="Waweru B."/>
        </authorList>
    </citation>
    <scope>NUCLEOTIDE SEQUENCE [LARGE SCALE GENOMIC DNA]</scope>
</reference>